<evidence type="ECO:0000313" key="1">
    <source>
        <dbReference type="EMBL" id="RXJ02736.1"/>
    </source>
</evidence>
<dbReference type="SUPFAM" id="SSF50814">
    <property type="entry name" value="Lipocalins"/>
    <property type="match status" value="1"/>
</dbReference>
<sequence>MITKDGIAVSVNMKTQITGGEEEQVITLSADGRIFKKDVGLYLQFKEETEEVGSVNQVVKLDDNQTITIIRQGAVSMKQLFQQGIKSEGVYRSPFGIMLMNTETKYININIDEQKVEGTIRISYQLHMQDEFAGNYDITIQFRRND</sequence>
<dbReference type="Pfam" id="PF09148">
    <property type="entry name" value="DUF1934"/>
    <property type="match status" value="1"/>
</dbReference>
<gene>
    <name evidence="1" type="ORF">DS745_05340</name>
</gene>
<accession>A0A4Q0VV46</accession>
<dbReference type="OrthoDB" id="2352933at2"/>
<dbReference type="Gene3D" id="2.40.128.20">
    <property type="match status" value="1"/>
</dbReference>
<name>A0A4Q0VV46_9BACI</name>
<reference evidence="1 2" key="1">
    <citation type="journal article" date="2019" name="Int. J. Syst. Evol. Microbiol.">
        <title>Anaerobacillus alkaliphilus sp. nov., a novel alkaliphilic and moderately halophilic bacterium.</title>
        <authorList>
            <person name="Borsodi A.K."/>
            <person name="Aszalos J.M."/>
            <person name="Bihari P."/>
            <person name="Nagy I."/>
            <person name="Schumann P."/>
            <person name="Sproer C."/>
            <person name="Kovacs A.L."/>
            <person name="Boka K."/>
            <person name="Dobosy P."/>
            <person name="Ovari M."/>
            <person name="Szili-Kovacs T."/>
            <person name="Toth E."/>
        </authorList>
    </citation>
    <scope>NUCLEOTIDE SEQUENCE [LARGE SCALE GENOMIC DNA]</scope>
    <source>
        <strain evidence="1 2">B16-10</strain>
    </source>
</reference>
<dbReference type="InterPro" id="IPR015231">
    <property type="entry name" value="DUF1934"/>
</dbReference>
<comment type="caution">
    <text evidence="1">The sequence shown here is derived from an EMBL/GenBank/DDBJ whole genome shotgun (WGS) entry which is preliminary data.</text>
</comment>
<keyword evidence="2" id="KW-1185">Reference proteome</keyword>
<proteinExistence type="predicted"/>
<organism evidence="1 2">
    <name type="scientific">Anaerobacillus alkaliphilus</name>
    <dbReference type="NCBI Taxonomy" id="1548597"/>
    <lineage>
        <taxon>Bacteria</taxon>
        <taxon>Bacillati</taxon>
        <taxon>Bacillota</taxon>
        <taxon>Bacilli</taxon>
        <taxon>Bacillales</taxon>
        <taxon>Bacillaceae</taxon>
        <taxon>Anaerobacillus</taxon>
    </lineage>
</organism>
<protein>
    <submittedName>
        <fullName evidence="1">DUF1934 domain-containing protein</fullName>
    </submittedName>
</protein>
<dbReference type="RefSeq" id="WP_129077244.1">
    <property type="nucleotide sequence ID" value="NZ_QOUX01000021.1"/>
</dbReference>
<dbReference type="EMBL" id="QOUX01000021">
    <property type="protein sequence ID" value="RXJ02736.1"/>
    <property type="molecule type" value="Genomic_DNA"/>
</dbReference>
<dbReference type="InterPro" id="IPR012674">
    <property type="entry name" value="Calycin"/>
</dbReference>
<dbReference type="Proteomes" id="UP000290649">
    <property type="component" value="Unassembled WGS sequence"/>
</dbReference>
<evidence type="ECO:0000313" key="2">
    <source>
        <dbReference type="Proteomes" id="UP000290649"/>
    </source>
</evidence>
<dbReference type="AlphaFoldDB" id="A0A4Q0VV46"/>